<proteinExistence type="predicted"/>
<gene>
    <name evidence="2" type="ORF">CVIRNUC_003866</name>
</gene>
<reference evidence="2 3" key="1">
    <citation type="submission" date="2023-10" db="EMBL/GenBank/DDBJ databases">
        <authorList>
            <person name="Maclean D."/>
            <person name="Macfadyen A."/>
        </authorList>
    </citation>
    <scope>NUCLEOTIDE SEQUENCE [LARGE SCALE GENOMIC DNA]</scope>
</reference>
<feature type="signal peptide" evidence="1">
    <location>
        <begin position="1"/>
        <end position="15"/>
    </location>
</feature>
<evidence type="ECO:0000313" key="2">
    <source>
        <dbReference type="EMBL" id="CAK0771500.1"/>
    </source>
</evidence>
<evidence type="ECO:0000256" key="1">
    <source>
        <dbReference type="SAM" id="SignalP"/>
    </source>
</evidence>
<dbReference type="Proteomes" id="UP001314263">
    <property type="component" value="Unassembled WGS sequence"/>
</dbReference>
<organism evidence="2 3">
    <name type="scientific">Coccomyxa viridis</name>
    <dbReference type="NCBI Taxonomy" id="1274662"/>
    <lineage>
        <taxon>Eukaryota</taxon>
        <taxon>Viridiplantae</taxon>
        <taxon>Chlorophyta</taxon>
        <taxon>core chlorophytes</taxon>
        <taxon>Trebouxiophyceae</taxon>
        <taxon>Trebouxiophyceae incertae sedis</taxon>
        <taxon>Coccomyxaceae</taxon>
        <taxon>Coccomyxa</taxon>
    </lineage>
</organism>
<feature type="chain" id="PRO_5043438194" description="Secreted protein" evidence="1">
    <location>
        <begin position="16"/>
        <end position="118"/>
    </location>
</feature>
<name>A0AAV1HZW2_9CHLO</name>
<keyword evidence="1" id="KW-0732">Signal</keyword>
<evidence type="ECO:0000313" key="3">
    <source>
        <dbReference type="Proteomes" id="UP001314263"/>
    </source>
</evidence>
<dbReference type="AlphaFoldDB" id="A0AAV1HZW2"/>
<evidence type="ECO:0008006" key="4">
    <source>
        <dbReference type="Google" id="ProtNLM"/>
    </source>
</evidence>
<accession>A0AAV1HZW2</accession>
<sequence>MFWQVLYLEALPCRAISVCSTNCSLQERLPQEPELMWHLACRPHTAQQPCCGQRLRFFSGLRHACHRAAAARLFMAINAAWHVCRHLGRRFDYVIIGLTKLVQSSYAMIKEGQRALAA</sequence>
<dbReference type="EMBL" id="CAUYUE010000005">
    <property type="protein sequence ID" value="CAK0771500.1"/>
    <property type="molecule type" value="Genomic_DNA"/>
</dbReference>
<protein>
    <recommendedName>
        <fullName evidence="4">Secreted protein</fullName>
    </recommendedName>
</protein>
<keyword evidence="3" id="KW-1185">Reference proteome</keyword>
<comment type="caution">
    <text evidence="2">The sequence shown here is derived from an EMBL/GenBank/DDBJ whole genome shotgun (WGS) entry which is preliminary data.</text>
</comment>